<feature type="compositionally biased region" description="Low complexity" evidence="1">
    <location>
        <begin position="9"/>
        <end position="19"/>
    </location>
</feature>
<name>A0A1W9KNR4_9BURK</name>
<reference evidence="2 3" key="1">
    <citation type="submission" date="2017-01" db="EMBL/GenBank/DDBJ databases">
        <title>Novel large sulfur bacteria in the metagenomes of groundwater-fed chemosynthetic microbial mats in the Lake Huron basin.</title>
        <authorList>
            <person name="Sharrar A.M."/>
            <person name="Flood B.E."/>
            <person name="Bailey J.V."/>
            <person name="Jones D.S."/>
            <person name="Biddanda B."/>
            <person name="Ruberg S.A."/>
            <person name="Marcus D.N."/>
            <person name="Dick G.J."/>
        </authorList>
    </citation>
    <scope>NUCLEOTIDE SEQUENCE [LARGE SCALE GENOMIC DNA]</scope>
    <source>
        <strain evidence="2">A7</strain>
    </source>
</reference>
<feature type="region of interest" description="Disordered" evidence="1">
    <location>
        <begin position="1"/>
        <end position="21"/>
    </location>
</feature>
<gene>
    <name evidence="2" type="ORF">BWK72_20720</name>
</gene>
<dbReference type="AlphaFoldDB" id="A0A1W9KNR4"/>
<comment type="caution">
    <text evidence="2">The sequence shown here is derived from an EMBL/GenBank/DDBJ whole genome shotgun (WGS) entry which is preliminary data.</text>
</comment>
<feature type="region of interest" description="Disordered" evidence="1">
    <location>
        <begin position="170"/>
        <end position="190"/>
    </location>
</feature>
<dbReference type="Proteomes" id="UP000192505">
    <property type="component" value="Unassembled WGS sequence"/>
</dbReference>
<dbReference type="EMBL" id="MTEI01000038">
    <property type="protein sequence ID" value="OQW85759.1"/>
    <property type="molecule type" value="Genomic_DNA"/>
</dbReference>
<proteinExistence type="predicted"/>
<accession>A0A1W9KNR4</accession>
<evidence type="ECO:0000313" key="3">
    <source>
        <dbReference type="Proteomes" id="UP000192505"/>
    </source>
</evidence>
<organism evidence="2 3">
    <name type="scientific">Rhodoferax ferrireducens</name>
    <dbReference type="NCBI Taxonomy" id="192843"/>
    <lineage>
        <taxon>Bacteria</taxon>
        <taxon>Pseudomonadati</taxon>
        <taxon>Pseudomonadota</taxon>
        <taxon>Betaproteobacteria</taxon>
        <taxon>Burkholderiales</taxon>
        <taxon>Comamonadaceae</taxon>
        <taxon>Rhodoferax</taxon>
    </lineage>
</organism>
<sequence length="212" mass="22638">MAEKKATAKKTPAATPAKADTNGYKINAEEWGFTKGDTDSQVMAALSTRSALTATTYKAFSGGGDGLEVTDVMGELRKAGEEVSSGNMSRVEKMLTQQALTLDAIFNNMAQRSHKQDSFKGIEVLMRLALKAQAQSRATVEALAEIKNPKPVTFVKQANMSQGHQQVNNTYAGASLDGGIQSRTENSHSEQNKLLEVSDGNYLDFGAQAAAS</sequence>
<evidence type="ECO:0000256" key="1">
    <source>
        <dbReference type="SAM" id="MobiDB-lite"/>
    </source>
</evidence>
<evidence type="ECO:0000313" key="2">
    <source>
        <dbReference type="EMBL" id="OQW85759.1"/>
    </source>
</evidence>
<protein>
    <submittedName>
        <fullName evidence="2">Uncharacterized protein</fullName>
    </submittedName>
</protein>